<feature type="compositionally biased region" description="Basic and acidic residues" evidence="1">
    <location>
        <begin position="8"/>
        <end position="40"/>
    </location>
</feature>
<dbReference type="OrthoDB" id="3942747at2759"/>
<gene>
    <name evidence="2" type="ORF">DM02DRAFT_579961</name>
</gene>
<name>A0A2V1EBP1_9PLEO</name>
<evidence type="ECO:0000313" key="2">
    <source>
        <dbReference type="EMBL" id="PVI07953.1"/>
    </source>
</evidence>
<feature type="region of interest" description="Disordered" evidence="1">
    <location>
        <begin position="82"/>
        <end position="122"/>
    </location>
</feature>
<sequence>MSTPPRRSRFDNDDSDRPRSRFDTGRRSRSPSSREPESRRARSPIARGTSDSPAQVERKANAAAAAAAAAARINAQIQAKKGIQHVDVPPILTAASSTPPRPKSPNLDPGTASVGETYQQDGDYIKDIEINDLRNRYTLTKGAVQKR</sequence>
<dbReference type="AlphaFoldDB" id="A0A2V1EBP1"/>
<feature type="non-terminal residue" evidence="2">
    <location>
        <position position="147"/>
    </location>
</feature>
<accession>A0A2V1EBP1</accession>
<feature type="region of interest" description="Disordered" evidence="1">
    <location>
        <begin position="1"/>
        <end position="60"/>
    </location>
</feature>
<dbReference type="EMBL" id="KZ805302">
    <property type="protein sequence ID" value="PVI07953.1"/>
    <property type="molecule type" value="Genomic_DNA"/>
</dbReference>
<evidence type="ECO:0000256" key="1">
    <source>
        <dbReference type="SAM" id="MobiDB-lite"/>
    </source>
</evidence>
<proteinExistence type="predicted"/>
<evidence type="ECO:0000313" key="3">
    <source>
        <dbReference type="Proteomes" id="UP000244855"/>
    </source>
</evidence>
<reference evidence="2 3" key="1">
    <citation type="journal article" date="2018" name="Sci. Rep.">
        <title>Comparative genomics provides insights into the lifestyle and reveals functional heterogeneity of dark septate endophytic fungi.</title>
        <authorList>
            <person name="Knapp D.G."/>
            <person name="Nemeth J.B."/>
            <person name="Barry K."/>
            <person name="Hainaut M."/>
            <person name="Henrissat B."/>
            <person name="Johnson J."/>
            <person name="Kuo A."/>
            <person name="Lim J.H.P."/>
            <person name="Lipzen A."/>
            <person name="Nolan M."/>
            <person name="Ohm R.A."/>
            <person name="Tamas L."/>
            <person name="Grigoriev I.V."/>
            <person name="Spatafora J.W."/>
            <person name="Nagy L.G."/>
            <person name="Kovacs G.M."/>
        </authorList>
    </citation>
    <scope>NUCLEOTIDE SEQUENCE [LARGE SCALE GENOMIC DNA]</scope>
    <source>
        <strain evidence="2 3">DSE2036</strain>
    </source>
</reference>
<dbReference type="STRING" id="97972.A0A2V1EBP1"/>
<organism evidence="2 3">
    <name type="scientific">Periconia macrospinosa</name>
    <dbReference type="NCBI Taxonomy" id="97972"/>
    <lineage>
        <taxon>Eukaryota</taxon>
        <taxon>Fungi</taxon>
        <taxon>Dikarya</taxon>
        <taxon>Ascomycota</taxon>
        <taxon>Pezizomycotina</taxon>
        <taxon>Dothideomycetes</taxon>
        <taxon>Pleosporomycetidae</taxon>
        <taxon>Pleosporales</taxon>
        <taxon>Massarineae</taxon>
        <taxon>Periconiaceae</taxon>
        <taxon>Periconia</taxon>
    </lineage>
</organism>
<keyword evidence="3" id="KW-1185">Reference proteome</keyword>
<dbReference type="Proteomes" id="UP000244855">
    <property type="component" value="Unassembled WGS sequence"/>
</dbReference>
<protein>
    <submittedName>
        <fullName evidence="2">Uncharacterized protein</fullName>
    </submittedName>
</protein>